<name>A0A9X0CYC7_9CNID</name>
<reference evidence="2" key="1">
    <citation type="submission" date="2023-01" db="EMBL/GenBank/DDBJ databases">
        <title>Genome assembly of the deep-sea coral Lophelia pertusa.</title>
        <authorList>
            <person name="Herrera S."/>
            <person name="Cordes E."/>
        </authorList>
    </citation>
    <scope>NUCLEOTIDE SEQUENCE</scope>
    <source>
        <strain evidence="2">USNM1676648</strain>
        <tissue evidence="2">Polyp</tissue>
    </source>
</reference>
<comment type="caution">
    <text evidence="2">The sequence shown here is derived from an EMBL/GenBank/DDBJ whole genome shotgun (WGS) entry which is preliminary data.</text>
</comment>
<proteinExistence type="predicted"/>
<accession>A0A9X0CYC7</accession>
<organism evidence="2 3">
    <name type="scientific">Desmophyllum pertusum</name>
    <dbReference type="NCBI Taxonomy" id="174260"/>
    <lineage>
        <taxon>Eukaryota</taxon>
        <taxon>Metazoa</taxon>
        <taxon>Cnidaria</taxon>
        <taxon>Anthozoa</taxon>
        <taxon>Hexacorallia</taxon>
        <taxon>Scleractinia</taxon>
        <taxon>Caryophylliina</taxon>
        <taxon>Caryophylliidae</taxon>
        <taxon>Desmophyllum</taxon>
    </lineage>
</organism>
<feature type="region of interest" description="Disordered" evidence="1">
    <location>
        <begin position="249"/>
        <end position="281"/>
    </location>
</feature>
<evidence type="ECO:0000313" key="3">
    <source>
        <dbReference type="Proteomes" id="UP001163046"/>
    </source>
</evidence>
<dbReference type="OrthoDB" id="5997914at2759"/>
<evidence type="ECO:0000313" key="2">
    <source>
        <dbReference type="EMBL" id="KAJ7377969.1"/>
    </source>
</evidence>
<evidence type="ECO:0000256" key="1">
    <source>
        <dbReference type="SAM" id="MobiDB-lite"/>
    </source>
</evidence>
<keyword evidence="3" id="KW-1185">Reference proteome</keyword>
<dbReference type="EMBL" id="MU826370">
    <property type="protein sequence ID" value="KAJ7377969.1"/>
    <property type="molecule type" value="Genomic_DNA"/>
</dbReference>
<sequence>MALRVLRPITTFDSTEDRAMAHRCVTNGVQSGQTRLPPIRRKYGSINNSMRQDFGYDNLPSSLPRLPRIESRPVVATKTSLPHQERKGTKKSFNSCFAIDEQFPPLRLPATELRNPFERSSEFEGLNGDENPVIGSGVRGVDGIYLDGDLPKNGTFKVKPIVESARPFRRPAQLLRRRLRPSKAYQHNDGQMSHRELLTFDQNMDQLRAFTERDKGVEVKDFNGDKIDPNNNGNITSYIAMFEVGRRADSSSHDESKSGASTEDTTRPVDDQPAESDETKTRVRGRFYEALDLHFYHYYRNTLSERRMAICEEIEQSITVDNITLSWYRENLRLQDVLNMWML</sequence>
<dbReference type="Proteomes" id="UP001163046">
    <property type="component" value="Unassembled WGS sequence"/>
</dbReference>
<gene>
    <name evidence="2" type="ORF">OS493_025285</name>
</gene>
<dbReference type="AlphaFoldDB" id="A0A9X0CYC7"/>
<protein>
    <submittedName>
        <fullName evidence="2">Uncharacterized protein</fullName>
    </submittedName>
</protein>